<proteinExistence type="predicted"/>
<sequence>GDSLSQPQAHRGCWLHTGSLSVWLHWTWEGASHPGRQSARTGMLKRAVWLLLWRYGWDSLPGPELGYSGFCFLDSVCGHCPWGWAWFQRTCYHFSDSMKTWNEAKQSCLDFGAHLVIINTKEEQAFLVKTRTKSRVYWLGLSDQKVERQWHWVDGSPLKLSFWSTGEPNDSSDEDCGTMALDGRWNDINCYMTDYWICEKPWLC</sequence>
<dbReference type="Gene3D" id="3.10.100.10">
    <property type="entry name" value="Mannose-Binding Protein A, subunit A"/>
    <property type="match status" value="1"/>
</dbReference>
<evidence type="ECO:0000256" key="2">
    <source>
        <dbReference type="ARBA" id="ARBA00023157"/>
    </source>
</evidence>
<dbReference type="InterPro" id="IPR050111">
    <property type="entry name" value="C-type_lectin/snaclec_domain"/>
</dbReference>
<evidence type="ECO:0000313" key="5">
    <source>
        <dbReference type="Proteomes" id="UP000694403"/>
    </source>
</evidence>
<dbReference type="SMART" id="SM00034">
    <property type="entry name" value="CLECT"/>
    <property type="match status" value="1"/>
</dbReference>
<dbReference type="PROSITE" id="PS00615">
    <property type="entry name" value="C_TYPE_LECTIN_1"/>
    <property type="match status" value="1"/>
</dbReference>
<dbReference type="InterPro" id="IPR016187">
    <property type="entry name" value="CTDL_fold"/>
</dbReference>
<dbReference type="InterPro" id="IPR001304">
    <property type="entry name" value="C-type_lectin-like"/>
</dbReference>
<feature type="domain" description="C-type lectin" evidence="3">
    <location>
        <begin position="87"/>
        <end position="199"/>
    </location>
</feature>
<accession>A0A8C3T3G5</accession>
<name>A0A8C3T3G5_CHESE</name>
<reference evidence="4" key="1">
    <citation type="submission" date="2025-08" db="UniProtKB">
        <authorList>
            <consortium name="Ensembl"/>
        </authorList>
    </citation>
    <scope>IDENTIFICATION</scope>
</reference>
<protein>
    <recommendedName>
        <fullName evidence="3">C-type lectin domain-containing protein</fullName>
    </recommendedName>
</protein>
<dbReference type="PROSITE" id="PS50041">
    <property type="entry name" value="C_TYPE_LECTIN_2"/>
    <property type="match status" value="1"/>
</dbReference>
<keyword evidence="2" id="KW-1015">Disulfide bond</keyword>
<evidence type="ECO:0000256" key="1">
    <source>
        <dbReference type="ARBA" id="ARBA00022734"/>
    </source>
</evidence>
<dbReference type="InterPro" id="IPR018378">
    <property type="entry name" value="C-type_lectin_CS"/>
</dbReference>
<dbReference type="CDD" id="cd03590">
    <property type="entry name" value="CLECT_DC-SIGN_like"/>
    <property type="match status" value="1"/>
</dbReference>
<organism evidence="4 5">
    <name type="scientific">Chelydra serpentina</name>
    <name type="common">Snapping turtle</name>
    <name type="synonym">Testudo serpentina</name>
    <dbReference type="NCBI Taxonomy" id="8475"/>
    <lineage>
        <taxon>Eukaryota</taxon>
        <taxon>Metazoa</taxon>
        <taxon>Chordata</taxon>
        <taxon>Craniata</taxon>
        <taxon>Vertebrata</taxon>
        <taxon>Euteleostomi</taxon>
        <taxon>Archelosauria</taxon>
        <taxon>Testudinata</taxon>
        <taxon>Testudines</taxon>
        <taxon>Cryptodira</taxon>
        <taxon>Durocryptodira</taxon>
        <taxon>Americhelydia</taxon>
        <taxon>Chelydroidea</taxon>
        <taxon>Chelydridae</taxon>
        <taxon>Chelydra</taxon>
    </lineage>
</organism>
<dbReference type="PANTHER" id="PTHR22803">
    <property type="entry name" value="MANNOSE, PHOSPHOLIPASE, LECTIN RECEPTOR RELATED"/>
    <property type="match status" value="1"/>
</dbReference>
<dbReference type="SUPFAM" id="SSF56436">
    <property type="entry name" value="C-type lectin-like"/>
    <property type="match status" value="1"/>
</dbReference>
<evidence type="ECO:0000259" key="3">
    <source>
        <dbReference type="PROSITE" id="PS50041"/>
    </source>
</evidence>
<dbReference type="Proteomes" id="UP000694403">
    <property type="component" value="Unplaced"/>
</dbReference>
<keyword evidence="5" id="KW-1185">Reference proteome</keyword>
<evidence type="ECO:0000313" key="4">
    <source>
        <dbReference type="Ensembl" id="ENSCSRP00000022627.1"/>
    </source>
</evidence>
<dbReference type="GO" id="GO:0030246">
    <property type="term" value="F:carbohydrate binding"/>
    <property type="evidence" value="ECO:0007669"/>
    <property type="project" value="UniProtKB-KW"/>
</dbReference>
<dbReference type="Pfam" id="PF00059">
    <property type="entry name" value="Lectin_C"/>
    <property type="match status" value="1"/>
</dbReference>
<dbReference type="AlphaFoldDB" id="A0A8C3T3G5"/>
<dbReference type="InterPro" id="IPR033989">
    <property type="entry name" value="CD209-like_CTLD"/>
</dbReference>
<reference evidence="4" key="2">
    <citation type="submission" date="2025-09" db="UniProtKB">
        <authorList>
            <consortium name="Ensembl"/>
        </authorList>
    </citation>
    <scope>IDENTIFICATION</scope>
</reference>
<dbReference type="Ensembl" id="ENSCSRT00000023615.1">
    <property type="protein sequence ID" value="ENSCSRP00000022627.1"/>
    <property type="gene ID" value="ENSCSRG00000016932.1"/>
</dbReference>
<dbReference type="InterPro" id="IPR016186">
    <property type="entry name" value="C-type_lectin-like/link_sf"/>
</dbReference>
<keyword evidence="1" id="KW-0430">Lectin</keyword>